<name>A0A1K2FCI7_STRAR</name>
<evidence type="ECO:0000313" key="3">
    <source>
        <dbReference type="Proteomes" id="UP000181909"/>
    </source>
</evidence>
<accession>A0A1K2FCI7</accession>
<sequence length="82" mass="9113">MQKRSNDRTPLLLRSKPVMGIVLMALGVTLLAMGLPENWIDLAALTLAAVTARPADTTPPRPPARKPRRKTRSTKRRTTRGR</sequence>
<dbReference type="OrthoDB" id="10000674at2"/>
<protein>
    <submittedName>
        <fullName evidence="2">Uncharacterized protein</fullName>
    </submittedName>
</protein>
<gene>
    <name evidence="2" type="ORF">SAMN02787144_10812</name>
</gene>
<organism evidence="2 3">
    <name type="scientific">Streptomyces atratus</name>
    <dbReference type="NCBI Taxonomy" id="1893"/>
    <lineage>
        <taxon>Bacteria</taxon>
        <taxon>Bacillati</taxon>
        <taxon>Actinomycetota</taxon>
        <taxon>Actinomycetes</taxon>
        <taxon>Kitasatosporales</taxon>
        <taxon>Streptomycetaceae</taxon>
        <taxon>Streptomyces</taxon>
    </lineage>
</organism>
<feature type="compositionally biased region" description="Basic residues" evidence="1">
    <location>
        <begin position="63"/>
        <end position="82"/>
    </location>
</feature>
<dbReference type="Proteomes" id="UP000181909">
    <property type="component" value="Unassembled WGS sequence"/>
</dbReference>
<evidence type="ECO:0000256" key="1">
    <source>
        <dbReference type="SAM" id="MobiDB-lite"/>
    </source>
</evidence>
<dbReference type="EMBL" id="FPJO01000081">
    <property type="protein sequence ID" value="SFY45497.1"/>
    <property type="molecule type" value="Genomic_DNA"/>
</dbReference>
<dbReference type="AlphaFoldDB" id="A0A1K2FCI7"/>
<dbReference type="RefSeq" id="WP_072489809.1">
    <property type="nucleotide sequence ID" value="NZ_CP108276.1"/>
</dbReference>
<feature type="region of interest" description="Disordered" evidence="1">
    <location>
        <begin position="51"/>
        <end position="82"/>
    </location>
</feature>
<reference evidence="2 3" key="1">
    <citation type="submission" date="2016-11" db="EMBL/GenBank/DDBJ databases">
        <authorList>
            <person name="Jaros S."/>
            <person name="Januszkiewicz K."/>
            <person name="Wedrychowicz H."/>
        </authorList>
    </citation>
    <scope>NUCLEOTIDE SEQUENCE [LARGE SCALE GENOMIC DNA]</scope>
    <source>
        <strain evidence="2 3">OK807</strain>
    </source>
</reference>
<evidence type="ECO:0000313" key="2">
    <source>
        <dbReference type="EMBL" id="SFY45497.1"/>
    </source>
</evidence>
<proteinExistence type="predicted"/>